<feature type="binding site" evidence="10">
    <location>
        <position position="608"/>
    </location>
    <ligand>
        <name>L-methionine</name>
        <dbReference type="ChEBI" id="CHEBI:57844"/>
    </ligand>
</feature>
<dbReference type="SUPFAM" id="SSF51726">
    <property type="entry name" value="UROD/MetE-like"/>
    <property type="match status" value="2"/>
</dbReference>
<keyword evidence="7 10" id="KW-0479">Metal-binding</keyword>
<dbReference type="InterPro" id="IPR038071">
    <property type="entry name" value="UROD/MetE-like_sf"/>
</dbReference>
<feature type="binding site" evidence="10">
    <location>
        <begin position="524"/>
        <end position="525"/>
    </location>
    <ligand>
        <name>5-methyltetrahydropteroyltri-L-glutamate</name>
        <dbReference type="ChEBI" id="CHEBI:58207"/>
    </ligand>
</feature>
<gene>
    <name evidence="10" type="primary">metE</name>
    <name evidence="13" type="ORF">BI344_00680</name>
</gene>
<dbReference type="InterPro" id="IPR002629">
    <property type="entry name" value="Met_Synth_C/arc"/>
</dbReference>
<dbReference type="Pfam" id="PF08267">
    <property type="entry name" value="Meth_synt_1"/>
    <property type="match status" value="1"/>
</dbReference>
<organism evidence="13 14">
    <name type="scientific">Chromobacterium sphagni</name>
    <dbReference type="NCBI Taxonomy" id="1903179"/>
    <lineage>
        <taxon>Bacteria</taxon>
        <taxon>Pseudomonadati</taxon>
        <taxon>Pseudomonadota</taxon>
        <taxon>Betaproteobacteria</taxon>
        <taxon>Neisseriales</taxon>
        <taxon>Chromobacteriaceae</taxon>
        <taxon>Chromobacterium</taxon>
    </lineage>
</organism>
<dbReference type="InterPro" id="IPR013215">
    <property type="entry name" value="Cbl-indep_Met_Synth_N"/>
</dbReference>
<dbReference type="RefSeq" id="WP_071111053.1">
    <property type="nucleotide sequence ID" value="NZ_MKCT01000001.1"/>
</dbReference>
<evidence type="ECO:0000313" key="13">
    <source>
        <dbReference type="EMBL" id="OHX21094.1"/>
    </source>
</evidence>
<feature type="binding site" evidence="10">
    <location>
        <position position="121"/>
    </location>
    <ligand>
        <name>5-methyltetrahydropteroyltri-L-glutamate</name>
        <dbReference type="ChEBI" id="CHEBI:58207"/>
    </ligand>
</feature>
<evidence type="ECO:0000256" key="5">
    <source>
        <dbReference type="ARBA" id="ARBA00022605"/>
    </source>
</evidence>
<feature type="binding site" evidence="10">
    <location>
        <position position="674"/>
    </location>
    <ligand>
        <name>Zn(2+)</name>
        <dbReference type="ChEBI" id="CHEBI:29105"/>
        <note>catalytic</note>
    </ligand>
</feature>
<feature type="binding site" evidence="10">
    <location>
        <position position="650"/>
    </location>
    <ligand>
        <name>Zn(2+)</name>
        <dbReference type="ChEBI" id="CHEBI:29105"/>
        <note>catalytic</note>
    </ligand>
</feature>
<evidence type="ECO:0000256" key="9">
    <source>
        <dbReference type="ARBA" id="ARBA00023167"/>
    </source>
</evidence>
<feature type="active site" description="Proton donor" evidence="10">
    <location>
        <position position="703"/>
    </location>
</feature>
<comment type="pathway">
    <text evidence="2 10">Amino-acid biosynthesis; L-methionine biosynthesis via de novo pathway; L-methionine from L-homocysteine (MetE route): step 1/1.</text>
</comment>
<evidence type="ECO:0000256" key="3">
    <source>
        <dbReference type="ARBA" id="ARBA00009553"/>
    </source>
</evidence>
<dbReference type="CDD" id="cd03311">
    <property type="entry name" value="CIMS_C_terminal_like"/>
    <property type="match status" value="1"/>
</dbReference>
<reference evidence="13 14" key="1">
    <citation type="submission" date="2016-09" db="EMBL/GenBank/DDBJ databases">
        <title>Chromobacterium muskegensis sp. nov., an insecticidal bacterium isolated from Sphagnum bogs.</title>
        <authorList>
            <person name="Sparks M.E."/>
            <person name="Blackburn M.B."/>
            <person name="Gundersen-Rindal D.E."/>
            <person name="Mitchell A."/>
            <person name="Farrar R."/>
            <person name="Kuhar D."/>
        </authorList>
    </citation>
    <scope>NUCLEOTIDE SEQUENCE [LARGE SCALE GENOMIC DNA]</scope>
    <source>
        <strain evidence="13 14">14B-1</strain>
    </source>
</reference>
<dbReference type="Pfam" id="PF01717">
    <property type="entry name" value="Meth_synt_2"/>
    <property type="match status" value="1"/>
</dbReference>
<dbReference type="InterPro" id="IPR006276">
    <property type="entry name" value="Cobalamin-indep_Met_synthase"/>
</dbReference>
<feature type="binding site" evidence="10">
    <location>
        <begin position="16"/>
        <end position="19"/>
    </location>
    <ligand>
        <name>5-methyltetrahydropteroyltri-L-glutamate</name>
        <dbReference type="ChEBI" id="CHEBI:58207"/>
    </ligand>
</feature>
<feature type="binding site" evidence="10">
    <location>
        <position position="493"/>
    </location>
    <ligand>
        <name>L-methionine</name>
        <dbReference type="ChEBI" id="CHEBI:57844"/>
    </ligand>
</feature>
<dbReference type="NCBIfam" id="TIGR01371">
    <property type="entry name" value="met_syn_B12ind"/>
    <property type="match status" value="1"/>
</dbReference>
<comment type="catalytic activity">
    <reaction evidence="10">
        <text>5-methyltetrahydropteroyltri-L-glutamate + L-homocysteine = tetrahydropteroyltri-L-glutamate + L-methionine</text>
        <dbReference type="Rhea" id="RHEA:21196"/>
        <dbReference type="ChEBI" id="CHEBI:57844"/>
        <dbReference type="ChEBI" id="CHEBI:58140"/>
        <dbReference type="ChEBI" id="CHEBI:58199"/>
        <dbReference type="ChEBI" id="CHEBI:58207"/>
        <dbReference type="EC" id="2.1.1.14"/>
    </reaction>
</comment>
<keyword evidence="14" id="KW-1185">Reference proteome</keyword>
<name>A0ABX3CFJ8_9NEIS</name>
<keyword evidence="4 10" id="KW-0489">Methyltransferase</keyword>
<comment type="similarity">
    <text evidence="3 10">Belongs to the vitamin-B12 independent methionine synthase family.</text>
</comment>
<evidence type="ECO:0000256" key="7">
    <source>
        <dbReference type="ARBA" id="ARBA00022723"/>
    </source>
</evidence>
<keyword evidence="6 10" id="KW-0808">Transferase</keyword>
<keyword evidence="10" id="KW-0677">Repeat</keyword>
<dbReference type="PANTHER" id="PTHR30519">
    <property type="entry name" value="5-METHYLTETRAHYDROPTEROYLTRIGLUTAMATE--HOMOCYSTEINE METHYLTRANSFERASE"/>
    <property type="match status" value="1"/>
</dbReference>
<comment type="caution">
    <text evidence="13">The sequence shown here is derived from an EMBL/GenBank/DDBJ whole genome shotgun (WGS) entry which is preliminary data.</text>
</comment>
<feature type="binding site" evidence="10">
    <location>
        <position position="570"/>
    </location>
    <ligand>
        <name>5-methyltetrahydropteroyltri-L-glutamate</name>
        <dbReference type="ChEBI" id="CHEBI:58207"/>
    </ligand>
</feature>
<proteinExistence type="inferred from homology"/>
<dbReference type="NCBIfam" id="NF003556">
    <property type="entry name" value="PRK05222.1"/>
    <property type="match status" value="1"/>
</dbReference>
<feature type="binding site" evidence="10">
    <location>
        <position position="652"/>
    </location>
    <ligand>
        <name>Zn(2+)</name>
        <dbReference type="ChEBI" id="CHEBI:29105"/>
        <note>catalytic</note>
    </ligand>
</feature>
<dbReference type="CDD" id="cd03312">
    <property type="entry name" value="CIMS_N_terminal_like"/>
    <property type="match status" value="1"/>
</dbReference>
<feature type="domain" description="Cobalamin-independent methionine synthase MetE C-terminal/archaeal" evidence="11">
    <location>
        <begin position="436"/>
        <end position="757"/>
    </location>
</feature>
<feature type="binding site" evidence="10">
    <location>
        <position position="614"/>
    </location>
    <ligand>
        <name>5-methyltetrahydropteroyltri-L-glutamate</name>
        <dbReference type="ChEBI" id="CHEBI:58207"/>
    </ligand>
</feature>
<dbReference type="EMBL" id="MKCT01000001">
    <property type="protein sequence ID" value="OHX21094.1"/>
    <property type="molecule type" value="Genomic_DNA"/>
</dbReference>
<protein>
    <recommendedName>
        <fullName evidence="10">5-methyltetrahydropteroyltriglutamate--homocysteine methyltransferase</fullName>
        <ecNumber evidence="10">2.1.1.14</ecNumber>
    </recommendedName>
    <alternativeName>
        <fullName evidence="10">Cobalamin-independent methionine synthase</fullName>
    </alternativeName>
    <alternativeName>
        <fullName evidence="10">Methionine synthase, vitamin-B12 independent isozyme</fullName>
    </alternativeName>
</protein>
<evidence type="ECO:0000259" key="11">
    <source>
        <dbReference type="Pfam" id="PF01717"/>
    </source>
</evidence>
<evidence type="ECO:0000256" key="2">
    <source>
        <dbReference type="ARBA" id="ARBA00004681"/>
    </source>
</evidence>
<evidence type="ECO:0000259" key="12">
    <source>
        <dbReference type="Pfam" id="PF08267"/>
    </source>
</evidence>
<evidence type="ECO:0000256" key="10">
    <source>
        <dbReference type="HAMAP-Rule" id="MF_00172"/>
    </source>
</evidence>
<accession>A0ABX3CFJ8</accession>
<evidence type="ECO:0000256" key="6">
    <source>
        <dbReference type="ARBA" id="ARBA00022679"/>
    </source>
</evidence>
<evidence type="ECO:0000256" key="4">
    <source>
        <dbReference type="ARBA" id="ARBA00022603"/>
    </source>
</evidence>
<feature type="binding site" evidence="10">
    <location>
        <position position="608"/>
    </location>
    <ligand>
        <name>L-homocysteine</name>
        <dbReference type="ChEBI" id="CHEBI:58199"/>
    </ligand>
</feature>
<feature type="binding site" evidence="10">
    <location>
        <position position="735"/>
    </location>
    <ligand>
        <name>Zn(2+)</name>
        <dbReference type="ChEBI" id="CHEBI:29105"/>
        <note>catalytic</note>
    </ligand>
</feature>
<dbReference type="HAMAP" id="MF_00172">
    <property type="entry name" value="Meth_synth"/>
    <property type="match status" value="1"/>
</dbReference>
<keyword evidence="9 10" id="KW-0486">Methionine biosynthesis</keyword>
<sequence length="763" mass="84615">MAFTHNLGFPRIGAKRELKFALESYWKGQSSREELKAVGAQLRQRHWENQAGLDHVPVGDFSFYDQVLDISFTVGNLPERVRGFHGDALDNYFRVARGRSAESAEEHAACCGGVAAGEMTKWFDTNYHYIVPEFSAATEFSLDASRLLEQLAQARSLGVKAKPVLIGPVTYLWLGKAKDDSDRLALLPRLLPVYAALLAELAKQGVEWVQIDEPALVTELDCDWQKAFQTAYTALNTGKVKLLLASYFGQLQDNLPLACQLPVQGLHIDAINARAEVDRVLAQLAADQVLSLGVINGRNIWKTDLSSALDWLEPISRQLGERLWIAPSCSLLHVPVDLDSEQKLDGDIRSWLAFALQKLDELTVLATALNTGRDAVRSELSANQAAIAARCASPRVNNPAVKAALGKIDAALGQRGSVYAQRAAKQAQLLKLPAYPTTTIGSFPQTAEIRQARSQFKSGALDEAGYQAAMQAEIARSVREQEALGLDVLVHGEAERNDMVEYFGEQLDGYAFSQFGWVQSYGSRCVKPPILFGDISRPKAMTVEWIRYAQSLTAKPMKGMLTGPVTILNWSFVRDDQPRSVSCYQLALAIRAEVLDLEKAGVRVIQIDEAALREGLPLRKSQWQEYLNWAVESFRITSNGVRDETQVHTHMCYSEFNDIIKSIADMDADVITIETSRSDMELLDAFDNFNYPNEIGPGVYDIHSPNIPTQEHIVQLMRKAAERIPAERLWVNPDCGLKTRAWAEVIPALTNMVAAAKTLRETA</sequence>
<keyword evidence="8 10" id="KW-0862">Zinc</keyword>
<keyword evidence="5 10" id="KW-0028">Amino-acid biosynthesis</keyword>
<dbReference type="Proteomes" id="UP000180280">
    <property type="component" value="Unassembled WGS sequence"/>
</dbReference>
<evidence type="ECO:0000256" key="1">
    <source>
        <dbReference type="ARBA" id="ARBA00002777"/>
    </source>
</evidence>
<dbReference type="EC" id="2.1.1.14" evidence="10"/>
<evidence type="ECO:0000313" key="14">
    <source>
        <dbReference type="Proteomes" id="UP000180280"/>
    </source>
</evidence>
<feature type="domain" description="Cobalamin-independent methionine synthase MetE N-terminal" evidence="12">
    <location>
        <begin position="4"/>
        <end position="318"/>
    </location>
</feature>
<evidence type="ECO:0000256" key="8">
    <source>
        <dbReference type="ARBA" id="ARBA00022833"/>
    </source>
</evidence>
<feature type="binding site" evidence="10">
    <location>
        <begin position="440"/>
        <end position="442"/>
    </location>
    <ligand>
        <name>L-homocysteine</name>
        <dbReference type="ChEBI" id="CHEBI:58199"/>
    </ligand>
</feature>
<comment type="function">
    <text evidence="1 10">Catalyzes the transfer of a methyl group from 5-methyltetrahydrofolate to homocysteine resulting in methionine formation.</text>
</comment>
<feature type="binding site" evidence="10">
    <location>
        <position position="493"/>
    </location>
    <ligand>
        <name>L-homocysteine</name>
        <dbReference type="ChEBI" id="CHEBI:58199"/>
    </ligand>
</feature>
<feature type="binding site" evidence="10">
    <location>
        <begin position="440"/>
        <end position="442"/>
    </location>
    <ligand>
        <name>L-methionine</name>
        <dbReference type="ChEBI" id="CHEBI:57844"/>
    </ligand>
</feature>
<dbReference type="PIRSF" id="PIRSF000382">
    <property type="entry name" value="MeTrfase_B12_ind"/>
    <property type="match status" value="1"/>
</dbReference>
<dbReference type="Gene3D" id="3.20.20.210">
    <property type="match status" value="2"/>
</dbReference>
<comment type="cofactor">
    <cofactor evidence="10">
        <name>Zn(2+)</name>
        <dbReference type="ChEBI" id="CHEBI:29105"/>
    </cofactor>
    <text evidence="10">Binds 1 zinc ion per subunit.</text>
</comment>